<dbReference type="Gene3D" id="3.40.50.1820">
    <property type="entry name" value="alpha/beta hydrolase"/>
    <property type="match status" value="1"/>
</dbReference>
<comment type="similarity">
    <text evidence="1">Belongs to the AB hydrolase superfamily. AB hydrolase 2 family.</text>
</comment>
<evidence type="ECO:0000259" key="3">
    <source>
        <dbReference type="Pfam" id="PF02230"/>
    </source>
</evidence>
<dbReference type="AlphaFoldDB" id="A0A1U7CP57"/>
<sequence length="261" mass="28938">MAQDRIDAQGSSTVSCSSPLVDAQFIPRQYEPNYAYPLLVLLHARGGDEDQLVKAMPALSWRNYVGLGLRGPTPVMKRERLSGYSWGADFELPDRSGFRVRPRLSEAESVRRSLFDSEADPIDRLEEGVFTGIRQTRSLLHVHSERIFLVGCGEGAAVAYRLGLSFPDKFAGVVAINGWLPGGFRPLGRLRACRDFPVLVVHGAWNSRVPLSRARRDVSTLRAGGLRVAFQSYPCNHRLSSGMLADVDTWLMNHCTNQPAV</sequence>
<keyword evidence="2 4" id="KW-0378">Hydrolase</keyword>
<dbReference type="Proteomes" id="UP000186309">
    <property type="component" value="Chromosome"/>
</dbReference>
<dbReference type="EC" id="3.1.1.1" evidence="4"/>
<dbReference type="GO" id="GO:0106435">
    <property type="term" value="F:carboxylesterase activity"/>
    <property type="evidence" value="ECO:0007669"/>
    <property type="project" value="UniProtKB-EC"/>
</dbReference>
<reference evidence="5" key="1">
    <citation type="submission" date="2016-12" db="EMBL/GenBank/DDBJ databases">
        <title>Comparative genomics of four Isosphaeraceae planctomycetes: a common pool of plasmids and glycoside hydrolase genes.</title>
        <authorList>
            <person name="Ivanova A."/>
        </authorList>
    </citation>
    <scope>NUCLEOTIDE SEQUENCE [LARGE SCALE GENOMIC DNA]</scope>
    <source>
        <strain evidence="5">PX4</strain>
    </source>
</reference>
<evidence type="ECO:0000256" key="1">
    <source>
        <dbReference type="ARBA" id="ARBA00006499"/>
    </source>
</evidence>
<dbReference type="KEGG" id="pbor:BSF38_02210"/>
<dbReference type="Pfam" id="PF02230">
    <property type="entry name" value="Abhydrolase_2"/>
    <property type="match status" value="1"/>
</dbReference>
<gene>
    <name evidence="4" type="primary">estB_2</name>
    <name evidence="4" type="ORF">BSF38_02210</name>
</gene>
<dbReference type="PANTHER" id="PTHR10655">
    <property type="entry name" value="LYSOPHOSPHOLIPASE-RELATED"/>
    <property type="match status" value="1"/>
</dbReference>
<proteinExistence type="inferred from homology"/>
<dbReference type="OrthoDB" id="270827at2"/>
<organism evidence="4 5">
    <name type="scientific">Paludisphaera borealis</name>
    <dbReference type="NCBI Taxonomy" id="1387353"/>
    <lineage>
        <taxon>Bacteria</taxon>
        <taxon>Pseudomonadati</taxon>
        <taxon>Planctomycetota</taxon>
        <taxon>Planctomycetia</taxon>
        <taxon>Isosphaerales</taxon>
        <taxon>Isosphaeraceae</taxon>
        <taxon>Paludisphaera</taxon>
    </lineage>
</organism>
<dbReference type="InterPro" id="IPR029058">
    <property type="entry name" value="AB_hydrolase_fold"/>
</dbReference>
<evidence type="ECO:0000256" key="2">
    <source>
        <dbReference type="ARBA" id="ARBA00022801"/>
    </source>
</evidence>
<dbReference type="SUPFAM" id="SSF53474">
    <property type="entry name" value="alpha/beta-Hydrolases"/>
    <property type="match status" value="1"/>
</dbReference>
<evidence type="ECO:0000313" key="4">
    <source>
        <dbReference type="EMBL" id="APW60722.1"/>
    </source>
</evidence>
<dbReference type="InterPro" id="IPR050565">
    <property type="entry name" value="LYPA1-2/EST-like"/>
</dbReference>
<keyword evidence="5" id="KW-1185">Reference proteome</keyword>
<dbReference type="RefSeq" id="WP_076350758.1">
    <property type="nucleotide sequence ID" value="NZ_CP019082.1"/>
</dbReference>
<feature type="domain" description="Phospholipase/carboxylesterase/thioesterase" evidence="3">
    <location>
        <begin position="140"/>
        <end position="253"/>
    </location>
</feature>
<accession>A0A1U7CP57</accession>
<dbReference type="PANTHER" id="PTHR10655:SF17">
    <property type="entry name" value="LYSOPHOSPHOLIPASE-LIKE PROTEIN 1"/>
    <property type="match status" value="1"/>
</dbReference>
<dbReference type="InterPro" id="IPR003140">
    <property type="entry name" value="PLipase/COase/thioEstase"/>
</dbReference>
<dbReference type="EMBL" id="CP019082">
    <property type="protein sequence ID" value="APW60722.1"/>
    <property type="molecule type" value="Genomic_DNA"/>
</dbReference>
<name>A0A1U7CP57_9BACT</name>
<evidence type="ECO:0000313" key="5">
    <source>
        <dbReference type="Proteomes" id="UP000186309"/>
    </source>
</evidence>
<dbReference type="STRING" id="1387353.BSF38_02210"/>
<protein>
    <submittedName>
        <fullName evidence="4">Carboxylesterase 2</fullName>
        <ecNumber evidence="4">3.1.1.1</ecNumber>
    </submittedName>
</protein>